<gene>
    <name evidence="4" type="primary">LOC117645249</name>
</gene>
<dbReference type="InterPro" id="IPR019080">
    <property type="entry name" value="YqaJ_viral_recombinase"/>
</dbReference>
<evidence type="ECO:0000313" key="4">
    <source>
        <dbReference type="RefSeq" id="XP_034241197.1"/>
    </source>
</evidence>
<dbReference type="Gene3D" id="3.90.320.10">
    <property type="match status" value="1"/>
</dbReference>
<dbReference type="RefSeq" id="XP_034241197.1">
    <property type="nucleotide sequence ID" value="XM_034385306.1"/>
</dbReference>
<dbReference type="PANTHER" id="PTHR46609:SF8">
    <property type="entry name" value="YQAJ VIRAL RECOMBINASE DOMAIN-CONTAINING PROTEIN"/>
    <property type="match status" value="1"/>
</dbReference>
<dbReference type="OrthoDB" id="7264889at2759"/>
<dbReference type="GO" id="GO:0006281">
    <property type="term" value="P:DNA repair"/>
    <property type="evidence" value="ECO:0007669"/>
    <property type="project" value="UniProtKB-ARBA"/>
</dbReference>
<dbReference type="Pfam" id="PF04434">
    <property type="entry name" value="SWIM"/>
    <property type="match status" value="1"/>
</dbReference>
<keyword evidence="1" id="KW-0862">Zinc</keyword>
<organism evidence="4">
    <name type="scientific">Thrips palmi</name>
    <name type="common">Melon thrips</name>
    <dbReference type="NCBI Taxonomy" id="161013"/>
    <lineage>
        <taxon>Eukaryota</taxon>
        <taxon>Metazoa</taxon>
        <taxon>Ecdysozoa</taxon>
        <taxon>Arthropoda</taxon>
        <taxon>Hexapoda</taxon>
        <taxon>Insecta</taxon>
        <taxon>Pterygota</taxon>
        <taxon>Neoptera</taxon>
        <taxon>Paraneoptera</taxon>
        <taxon>Thysanoptera</taxon>
        <taxon>Terebrantia</taxon>
        <taxon>Thripoidea</taxon>
        <taxon>Thripidae</taxon>
        <taxon>Thrips</taxon>
    </lineage>
</organism>
<dbReference type="InterPro" id="IPR011604">
    <property type="entry name" value="PDDEXK-like_dom_sf"/>
</dbReference>
<dbReference type="InterPro" id="IPR051703">
    <property type="entry name" value="NF-kappa-B_Signaling_Reg"/>
</dbReference>
<dbReference type="PROSITE" id="PS50966">
    <property type="entry name" value="ZF_SWIM"/>
    <property type="match status" value="1"/>
</dbReference>
<dbReference type="InterPro" id="IPR011335">
    <property type="entry name" value="Restrct_endonuc-II-like"/>
</dbReference>
<dbReference type="KEGG" id="tpal:117645249"/>
<dbReference type="Pfam" id="PF09588">
    <property type="entry name" value="YqaJ"/>
    <property type="match status" value="1"/>
</dbReference>
<accession>A0A6P8Z3M6</accession>
<keyword evidence="1" id="KW-0479">Metal-binding</keyword>
<evidence type="ECO:0000259" key="2">
    <source>
        <dbReference type="PROSITE" id="PS50966"/>
    </source>
</evidence>
<reference evidence="4" key="1">
    <citation type="submission" date="2025-08" db="UniProtKB">
        <authorList>
            <consortium name="RefSeq"/>
        </authorList>
    </citation>
    <scope>IDENTIFICATION</scope>
    <source>
        <tissue evidence="4">Total insect</tissue>
    </source>
</reference>
<dbReference type="InParanoid" id="A0A6P8Z3M6"/>
<keyword evidence="3" id="KW-1185">Reference proteome</keyword>
<dbReference type="CDD" id="cd22343">
    <property type="entry name" value="PDDEXK_lambda_exonuclease-like"/>
    <property type="match status" value="1"/>
</dbReference>
<evidence type="ECO:0000313" key="3">
    <source>
        <dbReference type="Proteomes" id="UP000515158"/>
    </source>
</evidence>
<dbReference type="Proteomes" id="UP000515158">
    <property type="component" value="Unplaced"/>
</dbReference>
<dbReference type="SUPFAM" id="SSF52980">
    <property type="entry name" value="Restriction endonuclease-like"/>
    <property type="match status" value="1"/>
</dbReference>
<protein>
    <submittedName>
        <fullName evidence="4">Uncharacterized protein LOC117645249</fullName>
    </submittedName>
</protein>
<sequence length="489" mass="54317">MPLTSISDVVGATNEGIRCLIEGERVLEGKMLITVGSLGVSDNRVLKVWALCLQSSTLSGAPHVIEASLNLRSTSKRVVKIKCSCKAGQSEKCKHCIALLMYLNRLDDESHLEDLSCTDLTQQWGKLKKTSLSEFEAVPLTKFCHFIPPQPIYAKGIPDVSDELALEFAQLIIQGAPKSESYLHSTRARAVLSAVTCSSDTLSSEADNRRQSAGKLTEALLDNTKFSCLKKLKALTDARVNALSPDLLEFYNKNVVVSTQQSVMLASFTATQCEEMWDVARKVRVTGTRVYPLSTYTKNKKADWGKKLEKVFNSQFKGTPATMYGLENEPKARATYAKKCGVKVVENGILVHPDVPWLGTSVDGVVVDDEEKPQKVIEIKCLVAGKTVTASELPKLADCCQKRKLKKKHKFHGQVQLAMLLAGLDKCDFILYSSMDDTFVSQCVLYDDKFMYDTVKPVLDIYFSEILPYLYTKMSVESGNEEEDEEELE</sequence>
<dbReference type="PANTHER" id="PTHR46609">
    <property type="entry name" value="EXONUCLEASE, PHAGE-TYPE/RECB, C-TERMINAL DOMAIN-CONTAINING PROTEIN"/>
    <property type="match status" value="1"/>
</dbReference>
<evidence type="ECO:0000256" key="1">
    <source>
        <dbReference type="PROSITE-ProRule" id="PRU00325"/>
    </source>
</evidence>
<dbReference type="GO" id="GO:0008270">
    <property type="term" value="F:zinc ion binding"/>
    <property type="evidence" value="ECO:0007669"/>
    <property type="project" value="UniProtKB-KW"/>
</dbReference>
<dbReference type="AlphaFoldDB" id="A0A6P8Z3M6"/>
<dbReference type="GeneID" id="117645249"/>
<feature type="domain" description="SWIM-type" evidence="2">
    <location>
        <begin position="65"/>
        <end position="104"/>
    </location>
</feature>
<proteinExistence type="predicted"/>
<dbReference type="InterPro" id="IPR007527">
    <property type="entry name" value="Znf_SWIM"/>
</dbReference>
<name>A0A6P8Z3M6_THRPL</name>
<keyword evidence="1" id="KW-0863">Zinc-finger</keyword>